<dbReference type="RefSeq" id="WP_379701757.1">
    <property type="nucleotide sequence ID" value="NZ_JBHTAT010000001.1"/>
</dbReference>
<dbReference type="EMBL" id="JBHTAT010000001">
    <property type="protein sequence ID" value="MFC7253734.1"/>
    <property type="molecule type" value="Genomic_DNA"/>
</dbReference>
<sequence>MATTDAPTPLREYTAGDTLEFELADREGILLGTVERVTCVGGECRVLLEQGVPDWRWRLVDRPGHPTTAAVRMIDGVAGWEDRGAVASVEVVA</sequence>
<reference evidence="2" key="1">
    <citation type="journal article" date="2014" name="Int. J. Syst. Evol. Microbiol.">
        <title>Complete genome sequence of Corynebacterium casei LMG S-19264T (=DSM 44701T), isolated from a smear-ripened cheese.</title>
        <authorList>
            <consortium name="US DOE Joint Genome Institute (JGI-PGF)"/>
            <person name="Walter F."/>
            <person name="Albersmeier A."/>
            <person name="Kalinowski J."/>
            <person name="Ruckert C."/>
        </authorList>
    </citation>
    <scope>NUCLEOTIDE SEQUENCE [LARGE SCALE GENOMIC DNA]</scope>
    <source>
        <strain evidence="2">CGMCC 4.163</strain>
    </source>
</reference>
<comment type="caution">
    <text evidence="2">The sequence shown here is derived from an EMBL/GenBank/DDBJ whole genome shotgun (WGS) entry which is preliminary data.</text>
</comment>
<keyword evidence="3" id="KW-1185">Reference proteome</keyword>
<organism evidence="2 3">
    <name type="scientific">Haloplanus litoreus</name>
    <dbReference type="NCBI Taxonomy" id="767515"/>
    <lineage>
        <taxon>Archaea</taxon>
        <taxon>Methanobacteriati</taxon>
        <taxon>Methanobacteriota</taxon>
        <taxon>Stenosarchaea group</taxon>
        <taxon>Halobacteria</taxon>
        <taxon>Halobacteriales</taxon>
        <taxon>Haloferacaceae</taxon>
        <taxon>Haloplanus</taxon>
    </lineage>
</organism>
<gene>
    <name evidence="1" type="ORF">ACFQKE_00150</name>
    <name evidence="2" type="ORF">ACFQKE_16375</name>
</gene>
<dbReference type="Proteomes" id="UP001596434">
    <property type="component" value="Unassembled WGS sequence"/>
</dbReference>
<reference evidence="2" key="3">
    <citation type="submission" date="2024-09" db="EMBL/GenBank/DDBJ databases">
        <authorList>
            <person name="Sun Q."/>
        </authorList>
    </citation>
    <scope>NUCLEOTIDE SEQUENCE</scope>
    <source>
        <strain evidence="2">CGMCC 4.163</strain>
    </source>
</reference>
<dbReference type="GeneID" id="96955259"/>
<protein>
    <submittedName>
        <fullName evidence="2">Uncharacterized protein</fullName>
    </submittedName>
</protein>
<evidence type="ECO:0000313" key="2">
    <source>
        <dbReference type="EMBL" id="MFC7256863.1"/>
    </source>
</evidence>
<dbReference type="AlphaFoldDB" id="A0ABD6A3H5"/>
<evidence type="ECO:0000313" key="3">
    <source>
        <dbReference type="Proteomes" id="UP001596434"/>
    </source>
</evidence>
<evidence type="ECO:0000313" key="1">
    <source>
        <dbReference type="EMBL" id="MFC7253734.1"/>
    </source>
</evidence>
<dbReference type="EMBL" id="JBHTAT010000001">
    <property type="protein sequence ID" value="MFC7256863.1"/>
    <property type="molecule type" value="Genomic_DNA"/>
</dbReference>
<proteinExistence type="predicted"/>
<reference evidence="3" key="2">
    <citation type="journal article" date="2019" name="Int. J. Syst. Evol. Microbiol.">
        <title>The Global Catalogue of Microorganisms (GCM) 10K type strain sequencing project: providing services to taxonomists for standard genome sequencing and annotation.</title>
        <authorList>
            <consortium name="The Broad Institute Genomics Platform"/>
            <consortium name="The Broad Institute Genome Sequencing Center for Infectious Disease"/>
            <person name="Wu L."/>
            <person name="Ma J."/>
        </authorList>
    </citation>
    <scope>NUCLEOTIDE SEQUENCE [LARGE SCALE GENOMIC DNA]</scope>
    <source>
        <strain evidence="3">GX21</strain>
    </source>
</reference>
<name>A0ABD6A3H5_9EURY</name>
<accession>A0ABD6A3H5</accession>